<comment type="caution">
    <text evidence="1">The sequence shown here is derived from an EMBL/GenBank/DDBJ whole genome shotgun (WGS) entry which is preliminary data.</text>
</comment>
<evidence type="ECO:0000313" key="1">
    <source>
        <dbReference type="EMBL" id="MEB4590808.1"/>
    </source>
</evidence>
<keyword evidence="2" id="KW-1185">Reference proteome</keyword>
<evidence type="ECO:0008006" key="3">
    <source>
        <dbReference type="Google" id="ProtNLM"/>
    </source>
</evidence>
<proteinExistence type="predicted"/>
<reference evidence="2" key="1">
    <citation type="submission" date="2023-07" db="EMBL/GenBank/DDBJ databases">
        <title>The carbon used by Thiothrix.</title>
        <authorList>
            <person name="Chen L."/>
        </authorList>
    </citation>
    <scope>NUCLEOTIDE SEQUENCE [LARGE SCALE GENOMIC DNA]</scope>
</reference>
<dbReference type="Proteomes" id="UP001308005">
    <property type="component" value="Unassembled WGS sequence"/>
</dbReference>
<accession>A0ABU6CXH0</accession>
<gene>
    <name evidence="1" type="ORF">VSS37_07445</name>
</gene>
<reference evidence="1 2" key="2">
    <citation type="submission" date="2024-01" db="EMBL/GenBank/DDBJ databases">
        <authorList>
            <person name="Xie X."/>
        </authorList>
    </citation>
    <scope>NUCLEOTIDE SEQUENCE [LARGE SCALE GENOMIC DNA]</scope>
    <source>
        <strain evidence="1">SCUT-1</strain>
    </source>
</reference>
<dbReference type="EMBL" id="JAYMYJ010000065">
    <property type="protein sequence ID" value="MEB4590808.1"/>
    <property type="molecule type" value="Genomic_DNA"/>
</dbReference>
<dbReference type="PRINTS" id="PR00313">
    <property type="entry name" value="CABNDNGRPT"/>
</dbReference>
<organism evidence="1 2">
    <name type="scientific">Candidatus Thiothrix phosphatis</name>
    <dbReference type="NCBI Taxonomy" id="3112415"/>
    <lineage>
        <taxon>Bacteria</taxon>
        <taxon>Pseudomonadati</taxon>
        <taxon>Pseudomonadota</taxon>
        <taxon>Gammaproteobacteria</taxon>
        <taxon>Thiotrichales</taxon>
        <taxon>Thiotrichaceae</taxon>
        <taxon>Thiothrix</taxon>
    </lineage>
</organism>
<evidence type="ECO:0000313" key="2">
    <source>
        <dbReference type="Proteomes" id="UP001308005"/>
    </source>
</evidence>
<sequence length="826" mass="80906">MAITSGSDRDFVSSLGTFNLGLGGGDDLYVLDGEGTGSSTKITIVDSGVNRIQLTSGLTIKSSLVANNTTVLTLSNNAEITVSNAAQFTYIIGGTAGTGAGGTTQTYTQFATTTLGAASVPASGAAAVAGTPNITVGGSTPTPGGVVTLTVNQDIPPASAKFEAPIFTSTSTGNQIQTLTTVDQLTGTTAATDVLNAVLNATEVSTKPTLSGVENVNLTAIAASIFDAANSTGINTISSVDSSSNLTVRNLASGAAVQVNNSNVGVHSLFQFANSVVSGTNDAVTIKLDGVGRGATAGNTQILNVRGETVGNFEVLNIESSGGASRFANIGSDPTVGLGVAPTAASSLVKTVNVSGTANLRVDNALLNVTTVDAQAFGGNLRVLLDATKNVTVTGGNGADYIDFAAGLSNSDSVKGGGGRDVIAVTSNAGVGDGNKVTEVETLRNDGAAAATIFDLSKVASFDSVVHNTANTATYNNLSKTGAADATMGVTQLSTGAITVGVKDANVLGSNSDVLQVSVGTALNTATFVAGAVTTSAIEKIVVDVKDAGANTATAAGAFLTADTAITTVEFKGGSIGTAFNAGAIAGSGVLLTNIDGSAFVGNLTASGNLFSQVIKGGSGNDVLSTGGRAAFALGTVADTQTGNTGSDTFSFAAATGALTDASLTAANLTAVDAAAAVAATNRGEISTITDLNLGGANTGTRVDIIDLGTPGAGWSIGDFEAGAIQIVNGGAVTALTGLNLGAALNTAVADTGILGSATQSTTLTVAGIAGGTTNAKAGLFSWAGDIYLVAASNRTLADNFGAVAGEDIIIKVTGVTGTLDASDFI</sequence>
<name>A0ABU6CXH0_9GAMM</name>
<protein>
    <recommendedName>
        <fullName evidence="3">Calcium-binding protein</fullName>
    </recommendedName>
</protein>
<dbReference type="RefSeq" id="WP_324694170.1">
    <property type="nucleotide sequence ID" value="NZ_JAYMYJ010000065.1"/>
</dbReference>